<dbReference type="RefSeq" id="WP_272735544.1">
    <property type="nucleotide sequence ID" value="NZ_CP116942.1"/>
</dbReference>
<dbReference type="Gene3D" id="3.40.50.2300">
    <property type="match status" value="1"/>
</dbReference>
<organism evidence="4 5">
    <name type="scientific">Iamia majanohamensis</name>
    <dbReference type="NCBI Taxonomy" id="467976"/>
    <lineage>
        <taxon>Bacteria</taxon>
        <taxon>Bacillati</taxon>
        <taxon>Actinomycetota</taxon>
        <taxon>Acidimicrobiia</taxon>
        <taxon>Acidimicrobiales</taxon>
        <taxon>Iamiaceae</taxon>
        <taxon>Iamia</taxon>
    </lineage>
</organism>
<dbReference type="PANTHER" id="PTHR44591">
    <property type="entry name" value="STRESS RESPONSE REGULATOR PROTEIN 1"/>
    <property type="match status" value="1"/>
</dbReference>
<accession>A0AAE9Y7T3</accession>
<dbReference type="Proteomes" id="UP001216390">
    <property type="component" value="Chromosome"/>
</dbReference>
<dbReference type="SMART" id="SM00448">
    <property type="entry name" value="REC"/>
    <property type="match status" value="1"/>
</dbReference>
<evidence type="ECO:0000259" key="3">
    <source>
        <dbReference type="PROSITE" id="PS50110"/>
    </source>
</evidence>
<keyword evidence="5" id="KW-1185">Reference proteome</keyword>
<dbReference type="SUPFAM" id="SSF52172">
    <property type="entry name" value="CheY-like"/>
    <property type="match status" value="1"/>
</dbReference>
<protein>
    <submittedName>
        <fullName evidence="4">Response regulator</fullName>
    </submittedName>
</protein>
<feature type="modified residue" description="4-aspartylphosphate" evidence="2">
    <location>
        <position position="60"/>
    </location>
</feature>
<evidence type="ECO:0000256" key="2">
    <source>
        <dbReference type="PROSITE-ProRule" id="PRU00169"/>
    </source>
</evidence>
<gene>
    <name evidence="4" type="ORF">PO878_16070</name>
</gene>
<dbReference type="PANTHER" id="PTHR44591:SF3">
    <property type="entry name" value="RESPONSE REGULATORY DOMAIN-CONTAINING PROTEIN"/>
    <property type="match status" value="1"/>
</dbReference>
<dbReference type="PROSITE" id="PS50110">
    <property type="entry name" value="RESPONSE_REGULATORY"/>
    <property type="match status" value="1"/>
</dbReference>
<proteinExistence type="predicted"/>
<dbReference type="InterPro" id="IPR011006">
    <property type="entry name" value="CheY-like_superfamily"/>
</dbReference>
<keyword evidence="1 2" id="KW-0597">Phosphoprotein</keyword>
<dbReference type="KEGG" id="ima:PO878_16070"/>
<dbReference type="InterPro" id="IPR050595">
    <property type="entry name" value="Bact_response_regulator"/>
</dbReference>
<name>A0AAE9Y7T3_9ACTN</name>
<dbReference type="GO" id="GO:0000160">
    <property type="term" value="P:phosphorelay signal transduction system"/>
    <property type="evidence" value="ECO:0007669"/>
    <property type="project" value="InterPro"/>
</dbReference>
<dbReference type="EMBL" id="CP116942">
    <property type="protein sequence ID" value="WCO66018.1"/>
    <property type="molecule type" value="Genomic_DNA"/>
</dbReference>
<evidence type="ECO:0000313" key="5">
    <source>
        <dbReference type="Proteomes" id="UP001216390"/>
    </source>
</evidence>
<dbReference type="CDD" id="cd00156">
    <property type="entry name" value="REC"/>
    <property type="match status" value="1"/>
</dbReference>
<dbReference type="Pfam" id="PF00072">
    <property type="entry name" value="Response_reg"/>
    <property type="match status" value="1"/>
</dbReference>
<evidence type="ECO:0000313" key="4">
    <source>
        <dbReference type="EMBL" id="WCO66018.1"/>
    </source>
</evidence>
<sequence>MDPARPGRPPTVLVVDDDVDLLDLTVRTLARAGWTVLRADGGDTALELAGEVEVDVVLTDVVMPGTDGLALVEVLRRARPALPVVFTTGHDDPAIHAAVAATGAPLVPKPYTPATLRTVLHEALAGDDGEVAG</sequence>
<feature type="domain" description="Response regulatory" evidence="3">
    <location>
        <begin position="11"/>
        <end position="124"/>
    </location>
</feature>
<dbReference type="AlphaFoldDB" id="A0AAE9Y7T3"/>
<reference evidence="4" key="1">
    <citation type="submission" date="2023-01" db="EMBL/GenBank/DDBJ databases">
        <title>The diversity of Class Acidimicrobiia in South China Sea sediment environments and the proposal of Iamia marina sp. nov., a novel species of the genus Iamia.</title>
        <authorList>
            <person name="He Y."/>
            <person name="Tian X."/>
        </authorList>
    </citation>
    <scope>NUCLEOTIDE SEQUENCE</scope>
    <source>
        <strain evidence="4">DSM 19957</strain>
    </source>
</reference>
<dbReference type="InterPro" id="IPR001789">
    <property type="entry name" value="Sig_transdc_resp-reg_receiver"/>
</dbReference>
<evidence type="ECO:0000256" key="1">
    <source>
        <dbReference type="ARBA" id="ARBA00022553"/>
    </source>
</evidence>